<dbReference type="GeneID" id="89499267"/>
<dbReference type="PROSITE" id="PS51257">
    <property type="entry name" value="PROKAR_LIPOPROTEIN"/>
    <property type="match status" value="1"/>
</dbReference>
<dbReference type="RefSeq" id="WP_003386112.1">
    <property type="nucleotide sequence ID" value="NZ_APBN01000001.1"/>
</dbReference>
<evidence type="ECO:0000256" key="2">
    <source>
        <dbReference type="SAM" id="SignalP"/>
    </source>
</evidence>
<organism evidence="3 4">
    <name type="scientific">Brevibacillus borstelensis AK1</name>
    <dbReference type="NCBI Taxonomy" id="1300222"/>
    <lineage>
        <taxon>Bacteria</taxon>
        <taxon>Bacillati</taxon>
        <taxon>Bacillota</taxon>
        <taxon>Bacilli</taxon>
        <taxon>Bacillales</taxon>
        <taxon>Paenibacillaceae</taxon>
        <taxon>Brevibacillus</taxon>
    </lineage>
</organism>
<feature type="chain" id="PRO_5004095385" description="Lipoprotein" evidence="2">
    <location>
        <begin position="27"/>
        <end position="531"/>
    </location>
</feature>
<sequence length="531" mass="59488">MVQMKRLQAFALLLAGTLLLTGCVPAASTGTPPSGSGGNQQPESQAPPGSTTPGTTPNSSSGHPPTPSSAEWNPAEIPFDYASMKADVVIRLDEEPVLQSPIRTPVGSGPQTFTLFFRQAMDRSSVVEAIESRIKEKASAEEWFIEPDLEFRWVHDKQLHLRATPRTRVQPEDGIKEYVLDVKGARTASGHVLSEPPGFLAVVLAPNQLWKVSLDGKVREQISGYPGSYHSDSFLDPEQRYLLLRRYTEYCECDARHPLLYGIYDRQTNELTRYPVELTTSYRGEGAFVADRRGFFYAAPQEGQNMPVSETAVPVEIGEFVHGADFSHDRKKLIMAVGPKDQEQNLDLLLLNLETGEKQRLTGALKGFVPIDEMYGDVIPISFDDDGRQFTFAMRQSRSSFDQLRYRYDWKTEKVSAWNPPVPRDAWAGYTQTDDGMYQMYWNAGLFKGKEHLMDFQGEGLWLPNSHRYLFARHKENAEGHAVAMDIMAFDADQRKTDTLITDLSFGISFIGASADGQWLYLLSSGDLQPH</sequence>
<accession>M8DLL6</accession>
<keyword evidence="2" id="KW-0732">Signal</keyword>
<dbReference type="PATRIC" id="fig|1300222.3.peg.446"/>
<dbReference type="STRING" id="1300222.I532_02160"/>
<dbReference type="Proteomes" id="UP000012081">
    <property type="component" value="Unassembled WGS sequence"/>
</dbReference>
<feature type="signal peptide" evidence="2">
    <location>
        <begin position="1"/>
        <end position="26"/>
    </location>
</feature>
<protein>
    <recommendedName>
        <fullName evidence="5">Lipoprotein</fullName>
    </recommendedName>
</protein>
<dbReference type="AlphaFoldDB" id="M8DLL6"/>
<dbReference type="OrthoDB" id="2547968at2"/>
<evidence type="ECO:0000256" key="1">
    <source>
        <dbReference type="SAM" id="MobiDB-lite"/>
    </source>
</evidence>
<gene>
    <name evidence="3" type="ORF">I532_02160</name>
</gene>
<proteinExistence type="predicted"/>
<name>M8DLL6_9BACL</name>
<feature type="compositionally biased region" description="Low complexity" evidence="1">
    <location>
        <begin position="47"/>
        <end position="63"/>
    </location>
</feature>
<keyword evidence="4" id="KW-1185">Reference proteome</keyword>
<evidence type="ECO:0008006" key="5">
    <source>
        <dbReference type="Google" id="ProtNLM"/>
    </source>
</evidence>
<feature type="region of interest" description="Disordered" evidence="1">
    <location>
        <begin position="29"/>
        <end position="74"/>
    </location>
</feature>
<comment type="caution">
    <text evidence="3">The sequence shown here is derived from an EMBL/GenBank/DDBJ whole genome shotgun (WGS) entry which is preliminary data.</text>
</comment>
<dbReference type="SUPFAM" id="SSF69304">
    <property type="entry name" value="Tricorn protease N-terminal domain"/>
    <property type="match status" value="1"/>
</dbReference>
<evidence type="ECO:0000313" key="3">
    <source>
        <dbReference type="EMBL" id="EMT54372.1"/>
    </source>
</evidence>
<reference evidence="3 4" key="1">
    <citation type="submission" date="2013-03" db="EMBL/GenBank/DDBJ databases">
        <title>Assembly of a new bacterial strain Brevibacillus borstelensis AK1.</title>
        <authorList>
            <person name="Rajan I."/>
            <person name="PoliReddy D."/>
            <person name="Sugumar T."/>
            <person name="Rathinam K."/>
            <person name="Alqarawi S."/>
            <person name="Khalil A.B."/>
            <person name="Sivakumar N."/>
        </authorList>
    </citation>
    <scope>NUCLEOTIDE SEQUENCE [LARGE SCALE GENOMIC DNA]</scope>
    <source>
        <strain evidence="3 4">AK1</strain>
    </source>
</reference>
<dbReference type="EMBL" id="APBN01000001">
    <property type="protein sequence ID" value="EMT54372.1"/>
    <property type="molecule type" value="Genomic_DNA"/>
</dbReference>
<evidence type="ECO:0000313" key="4">
    <source>
        <dbReference type="Proteomes" id="UP000012081"/>
    </source>
</evidence>